<keyword evidence="2" id="KW-1185">Reference proteome</keyword>
<accession>A0ABR0B072</accession>
<dbReference type="EMBL" id="JAOYFB010000039">
    <property type="protein sequence ID" value="KAK4030777.1"/>
    <property type="molecule type" value="Genomic_DNA"/>
</dbReference>
<comment type="caution">
    <text evidence="1">The sequence shown here is derived from an EMBL/GenBank/DDBJ whole genome shotgun (WGS) entry which is preliminary data.</text>
</comment>
<gene>
    <name evidence="1" type="ORF">OUZ56_024116</name>
</gene>
<name>A0ABR0B072_9CRUS</name>
<organism evidence="1 2">
    <name type="scientific">Daphnia magna</name>
    <dbReference type="NCBI Taxonomy" id="35525"/>
    <lineage>
        <taxon>Eukaryota</taxon>
        <taxon>Metazoa</taxon>
        <taxon>Ecdysozoa</taxon>
        <taxon>Arthropoda</taxon>
        <taxon>Crustacea</taxon>
        <taxon>Branchiopoda</taxon>
        <taxon>Diplostraca</taxon>
        <taxon>Cladocera</taxon>
        <taxon>Anomopoda</taxon>
        <taxon>Daphniidae</taxon>
        <taxon>Daphnia</taxon>
    </lineage>
</organism>
<proteinExistence type="predicted"/>
<dbReference type="Proteomes" id="UP001234178">
    <property type="component" value="Unassembled WGS sequence"/>
</dbReference>
<sequence length="70" mass="8511">MGQRNEKNGKRKEGIRRLRLPRPARRLLLRLNRMKSRSKRIDHSGTEPGRLRVQNWQLKIEILNWHNCLM</sequence>
<evidence type="ECO:0000313" key="2">
    <source>
        <dbReference type="Proteomes" id="UP001234178"/>
    </source>
</evidence>
<evidence type="ECO:0000313" key="1">
    <source>
        <dbReference type="EMBL" id="KAK4030777.1"/>
    </source>
</evidence>
<protein>
    <submittedName>
        <fullName evidence="1">Uncharacterized protein</fullName>
    </submittedName>
</protein>
<reference evidence="1 2" key="1">
    <citation type="journal article" date="2023" name="Nucleic Acids Res.">
        <title>The hologenome of Daphnia magna reveals possible DNA methylation and microbiome-mediated evolution of the host genome.</title>
        <authorList>
            <person name="Chaturvedi A."/>
            <person name="Li X."/>
            <person name="Dhandapani V."/>
            <person name="Marshall H."/>
            <person name="Kissane S."/>
            <person name="Cuenca-Cambronero M."/>
            <person name="Asole G."/>
            <person name="Calvet F."/>
            <person name="Ruiz-Romero M."/>
            <person name="Marangio P."/>
            <person name="Guigo R."/>
            <person name="Rago D."/>
            <person name="Mirbahai L."/>
            <person name="Eastwood N."/>
            <person name="Colbourne J.K."/>
            <person name="Zhou J."/>
            <person name="Mallon E."/>
            <person name="Orsini L."/>
        </authorList>
    </citation>
    <scope>NUCLEOTIDE SEQUENCE [LARGE SCALE GENOMIC DNA]</scope>
    <source>
        <strain evidence="1">LRV0_1</strain>
    </source>
</reference>